<dbReference type="Pfam" id="PF02121">
    <property type="entry name" value="IP_trans"/>
    <property type="match status" value="1"/>
</dbReference>
<dbReference type="OMA" id="ASFRCLP"/>
<dbReference type="GO" id="GO:0035091">
    <property type="term" value="F:phosphatidylinositol binding"/>
    <property type="evidence" value="ECO:0007669"/>
    <property type="project" value="TreeGrafter"/>
</dbReference>
<dbReference type="InterPro" id="IPR001666">
    <property type="entry name" value="PI_transfer"/>
</dbReference>
<dbReference type="PANTHER" id="PTHR10658:SF28">
    <property type="entry name" value="PHOSPHATIDYLINOSITOL TRANSFER PROTEIN ALPHA ISOFORM"/>
    <property type="match status" value="1"/>
</dbReference>
<evidence type="ECO:0000256" key="1">
    <source>
        <dbReference type="ARBA" id="ARBA00004123"/>
    </source>
</evidence>
<reference evidence="15" key="2">
    <citation type="submission" date="2025-09" db="UniProtKB">
        <authorList>
            <consortium name="Ensembl"/>
        </authorList>
    </citation>
    <scope>IDENTIFICATION</scope>
</reference>
<proteinExistence type="inferred from homology"/>
<dbReference type="GO" id="GO:0008525">
    <property type="term" value="F:phosphatidylcholine transporter activity"/>
    <property type="evidence" value="ECO:0007669"/>
    <property type="project" value="TreeGrafter"/>
</dbReference>
<organism evidence="15 16">
    <name type="scientific">Sphenodon punctatus</name>
    <name type="common">Tuatara</name>
    <name type="synonym">Hatteria punctata</name>
    <dbReference type="NCBI Taxonomy" id="8508"/>
    <lineage>
        <taxon>Eukaryota</taxon>
        <taxon>Metazoa</taxon>
        <taxon>Chordata</taxon>
        <taxon>Craniata</taxon>
        <taxon>Vertebrata</taxon>
        <taxon>Euteleostomi</taxon>
        <taxon>Lepidosauria</taxon>
        <taxon>Sphenodontia</taxon>
        <taxon>Sphenodontidae</taxon>
        <taxon>Sphenodon</taxon>
    </lineage>
</organism>
<accession>A0A8D0GPY3</accession>
<comment type="catalytic activity">
    <reaction evidence="10">
        <text>a 1,2-diacyl-sn-glycero-3-phospho-(1D-myo-inositol)(in) = a 1,2-diacyl-sn-glycero-3-phospho-(1D-myo-inositol)(out)</text>
        <dbReference type="Rhea" id="RHEA:38691"/>
        <dbReference type="ChEBI" id="CHEBI:57880"/>
    </reaction>
    <physiologicalReaction direction="left-to-right" evidence="10">
        <dbReference type="Rhea" id="RHEA:38692"/>
    </physiologicalReaction>
</comment>
<dbReference type="Gene3D" id="3.30.530.20">
    <property type="match status" value="1"/>
</dbReference>
<evidence type="ECO:0000256" key="12">
    <source>
        <dbReference type="ARBA" id="ARBA00040721"/>
    </source>
</evidence>
<evidence type="ECO:0000256" key="13">
    <source>
        <dbReference type="ARBA" id="ARBA00045333"/>
    </source>
</evidence>
<sequence length="202" mass="23918">MSAGNQTFSLCQNEYMKDDFLIKIETWHKNDLGMQENVHKLEPHEWKSVEPVYIDIADRGQVLPKDYKPDEDPAKFKSAKTGRGPLGSNWKKELGKSDCPYMCAYKLVTVKFKWWGLQNKVESFIQKQEKRLFTNFHRQLFCWLDRWVELSMDDIRRMEEDTKKQSPGAVGGRETQLLHLEGWEAGFQPLRRKQFIPFSYFC</sequence>
<evidence type="ECO:0000256" key="9">
    <source>
        <dbReference type="ARBA" id="ARBA00023723"/>
    </source>
</evidence>
<evidence type="ECO:0000259" key="14">
    <source>
        <dbReference type="Pfam" id="PF02121"/>
    </source>
</evidence>
<keyword evidence="6" id="KW-0445">Lipid transport</keyword>
<keyword evidence="5" id="KW-0007">Acetylation</keyword>
<dbReference type="GeneTree" id="ENSGT00940000155101"/>
<evidence type="ECO:0000256" key="11">
    <source>
        <dbReference type="ARBA" id="ARBA00038104"/>
    </source>
</evidence>
<evidence type="ECO:0000256" key="7">
    <source>
        <dbReference type="ARBA" id="ARBA00023121"/>
    </source>
</evidence>
<evidence type="ECO:0000256" key="5">
    <source>
        <dbReference type="ARBA" id="ARBA00022990"/>
    </source>
</evidence>
<evidence type="ECO:0000256" key="10">
    <source>
        <dbReference type="ARBA" id="ARBA00024146"/>
    </source>
</evidence>
<dbReference type="PRINTS" id="PR00391">
    <property type="entry name" value="PITRANSFER"/>
</dbReference>
<keyword evidence="16" id="KW-1185">Reference proteome</keyword>
<comment type="function">
    <text evidence="13">Catalyzes the transfer of phosphatidylinositol (PI) and phosphatidylcholine (PC) between membranes. Shows a preference for PI and PC containing shorter saturated or monosaturated acyl chains at the sn-1 and sn-2 positions. Preference order for PC is C16:1 &gt; C16:0 &gt; C18:1 &gt; C18:0 &gt; C20:4 and for PI is C16:1 &gt; C16:0 &gt; C18:1 &gt; C18:0 &gt; C20:4 &gt; C20:3.</text>
</comment>
<evidence type="ECO:0000256" key="8">
    <source>
        <dbReference type="ARBA" id="ARBA00023242"/>
    </source>
</evidence>
<keyword evidence="3" id="KW-0813">Transport</keyword>
<dbReference type="PANTHER" id="PTHR10658">
    <property type="entry name" value="PHOSPHATIDYLINOSITOL TRANSFER PROTEIN"/>
    <property type="match status" value="1"/>
</dbReference>
<dbReference type="GO" id="GO:0005634">
    <property type="term" value="C:nucleus"/>
    <property type="evidence" value="ECO:0007669"/>
    <property type="project" value="UniProtKB-SubCell"/>
</dbReference>
<evidence type="ECO:0000313" key="16">
    <source>
        <dbReference type="Proteomes" id="UP000694392"/>
    </source>
</evidence>
<dbReference type="Ensembl" id="ENSSPUT00000010445.1">
    <property type="protein sequence ID" value="ENSSPUP00000009799.1"/>
    <property type="gene ID" value="ENSSPUG00000007580.1"/>
</dbReference>
<dbReference type="GO" id="GO:0005737">
    <property type="term" value="C:cytoplasm"/>
    <property type="evidence" value="ECO:0007669"/>
    <property type="project" value="UniProtKB-SubCell"/>
</dbReference>
<evidence type="ECO:0000313" key="15">
    <source>
        <dbReference type="Ensembl" id="ENSSPUP00000009799.1"/>
    </source>
</evidence>
<keyword evidence="8" id="KW-0539">Nucleus</keyword>
<dbReference type="GO" id="GO:0031210">
    <property type="term" value="F:phosphatidylcholine binding"/>
    <property type="evidence" value="ECO:0007669"/>
    <property type="project" value="TreeGrafter"/>
</dbReference>
<evidence type="ECO:0000256" key="3">
    <source>
        <dbReference type="ARBA" id="ARBA00022448"/>
    </source>
</evidence>
<dbReference type="InterPro" id="IPR055261">
    <property type="entry name" value="PI_transfer_N"/>
</dbReference>
<dbReference type="GO" id="GO:0008526">
    <property type="term" value="F:phosphatidylinositol transfer activity"/>
    <property type="evidence" value="ECO:0007669"/>
    <property type="project" value="TreeGrafter"/>
</dbReference>
<dbReference type="InterPro" id="IPR023393">
    <property type="entry name" value="START-like_dom_sf"/>
</dbReference>
<reference evidence="15" key="1">
    <citation type="submission" date="2025-08" db="UniProtKB">
        <authorList>
            <consortium name="Ensembl"/>
        </authorList>
    </citation>
    <scope>IDENTIFICATION</scope>
</reference>
<protein>
    <recommendedName>
        <fullName evidence="12">Phosphatidylinositol transfer protein alpha isoform</fullName>
    </recommendedName>
</protein>
<comment type="similarity">
    <text evidence="11">Belongs to the PtdIns transfer protein family. PI transfer class I subfamily.</text>
</comment>
<comment type="subcellular location">
    <subcellularLocation>
        <location evidence="2">Cytoplasm</location>
    </subcellularLocation>
    <subcellularLocation>
        <location evidence="1">Nucleus</location>
    </subcellularLocation>
</comment>
<keyword evidence="7" id="KW-0446">Lipid-binding</keyword>
<feature type="domain" description="Phosphatidylinositol transfer protein N-terminal" evidence="14">
    <location>
        <begin position="10"/>
        <end position="164"/>
    </location>
</feature>
<comment type="catalytic activity">
    <reaction evidence="9">
        <text>a 1,2-diacyl-sn-glycero-3-phosphocholine(in) = a 1,2-diacyl-sn-glycero-3-phosphocholine(out)</text>
        <dbReference type="Rhea" id="RHEA:38571"/>
        <dbReference type="ChEBI" id="CHEBI:57643"/>
    </reaction>
    <physiologicalReaction direction="left-to-right" evidence="9">
        <dbReference type="Rhea" id="RHEA:38572"/>
    </physiologicalReaction>
</comment>
<evidence type="ECO:0000256" key="6">
    <source>
        <dbReference type="ARBA" id="ARBA00023055"/>
    </source>
</evidence>
<dbReference type="AlphaFoldDB" id="A0A8D0GPY3"/>
<dbReference type="Proteomes" id="UP000694392">
    <property type="component" value="Unplaced"/>
</dbReference>
<evidence type="ECO:0000256" key="4">
    <source>
        <dbReference type="ARBA" id="ARBA00022490"/>
    </source>
</evidence>
<evidence type="ECO:0000256" key="2">
    <source>
        <dbReference type="ARBA" id="ARBA00004496"/>
    </source>
</evidence>
<dbReference type="SUPFAM" id="SSF55961">
    <property type="entry name" value="Bet v1-like"/>
    <property type="match status" value="1"/>
</dbReference>
<name>A0A8D0GPY3_SPHPU</name>
<keyword evidence="4" id="KW-0963">Cytoplasm</keyword>